<dbReference type="GO" id="GO:0030170">
    <property type="term" value="F:pyridoxal phosphate binding"/>
    <property type="evidence" value="ECO:0007669"/>
    <property type="project" value="InterPro"/>
</dbReference>
<dbReference type="Gene3D" id="2.40.33.20">
    <property type="entry name" value="PK beta-barrel domain-like"/>
    <property type="match status" value="1"/>
</dbReference>
<dbReference type="PANTHER" id="PTHR30212">
    <property type="entry name" value="PROTEIN YIIM"/>
    <property type="match status" value="1"/>
</dbReference>
<dbReference type="Pfam" id="PF03473">
    <property type="entry name" value="MOSC"/>
    <property type="match status" value="1"/>
</dbReference>
<dbReference type="GO" id="GO:0003824">
    <property type="term" value="F:catalytic activity"/>
    <property type="evidence" value="ECO:0007669"/>
    <property type="project" value="InterPro"/>
</dbReference>
<dbReference type="OrthoDB" id="1550913at2"/>
<protein>
    <submittedName>
        <fullName evidence="2">MOSC domain containing protein</fullName>
    </submittedName>
</protein>
<dbReference type="EMBL" id="CP002771">
    <property type="protein sequence ID" value="AEF56181.1"/>
    <property type="molecule type" value="Genomic_DNA"/>
</dbReference>
<evidence type="ECO:0000313" key="3">
    <source>
        <dbReference type="Proteomes" id="UP000009230"/>
    </source>
</evidence>
<organism evidence="2 3">
    <name type="scientific">Marinomonas posidonica (strain CECT 7376 / NCIMB 14433 / IVIA-Po-181)</name>
    <dbReference type="NCBI Taxonomy" id="491952"/>
    <lineage>
        <taxon>Bacteria</taxon>
        <taxon>Pseudomonadati</taxon>
        <taxon>Pseudomonadota</taxon>
        <taxon>Gammaproteobacteria</taxon>
        <taxon>Oceanospirillales</taxon>
        <taxon>Oceanospirillaceae</taxon>
        <taxon>Marinomonas</taxon>
    </lineage>
</organism>
<dbReference type="InterPro" id="IPR052353">
    <property type="entry name" value="Benzoxazolinone_Detox_Enz"/>
</dbReference>
<sequence>MQLMSINVSKIKQVTYKGQSISTGIFKEPIKGKFTVNKENIEGDEQADLENHGGPHKAVYAFSYDYYDYWRTELEDSSLKIGIFGENLTVTSLNESNIYIGDRFQLGGCILEVSQPRMPCYKLGIALNNPKAPKRFIESYCTGVYFRVIQEGDIEVGNQLIRIYQQPDAISIKTLFQAYFDRQYDGAQDIFKQALLIKELAPAWKKAITKRLSRD</sequence>
<feature type="domain" description="MOSC" evidence="1">
    <location>
        <begin position="28"/>
        <end position="163"/>
    </location>
</feature>
<accession>F6CSM3</accession>
<dbReference type="Proteomes" id="UP000009230">
    <property type="component" value="Chromosome"/>
</dbReference>
<dbReference type="PANTHER" id="PTHR30212:SF2">
    <property type="entry name" value="PROTEIN YIIM"/>
    <property type="match status" value="1"/>
</dbReference>
<dbReference type="InterPro" id="IPR005302">
    <property type="entry name" value="MoCF_Sase_C"/>
</dbReference>
<evidence type="ECO:0000313" key="2">
    <source>
        <dbReference type="EMBL" id="AEF56181.1"/>
    </source>
</evidence>
<dbReference type="KEGG" id="mpc:Mar181_3157"/>
<dbReference type="HOGENOM" id="CLU_082566_1_0_6"/>
<dbReference type="AlphaFoldDB" id="F6CSM3"/>
<keyword evidence="3" id="KW-1185">Reference proteome</keyword>
<name>F6CSM3_MARPP</name>
<dbReference type="GO" id="GO:0030151">
    <property type="term" value="F:molybdenum ion binding"/>
    <property type="evidence" value="ECO:0007669"/>
    <property type="project" value="InterPro"/>
</dbReference>
<proteinExistence type="predicted"/>
<dbReference type="PROSITE" id="PS51340">
    <property type="entry name" value="MOSC"/>
    <property type="match status" value="1"/>
</dbReference>
<gene>
    <name evidence="2" type="ordered locus">Mar181_3157</name>
</gene>
<reference evidence="2 3" key="1">
    <citation type="journal article" date="2012" name="Stand. Genomic Sci.">
        <title>Complete genome sequence of Marinomonas posidonica type strain (IVIA-Po-181(T)).</title>
        <authorList>
            <person name="Lucas-Elio P."/>
            <person name="Goodwin L."/>
            <person name="Woyke T."/>
            <person name="Pitluck S."/>
            <person name="Nolan M."/>
            <person name="Kyrpides N.C."/>
            <person name="Detter J.C."/>
            <person name="Copeland A."/>
            <person name="Lu M."/>
            <person name="Bruce D."/>
            <person name="Detter C."/>
            <person name="Tapia R."/>
            <person name="Han S."/>
            <person name="Land M.L."/>
            <person name="Ivanova N."/>
            <person name="Mikhailova N."/>
            <person name="Johnston A.W."/>
            <person name="Sanchez-Amat A."/>
        </authorList>
    </citation>
    <scope>NUCLEOTIDE SEQUENCE [LARGE SCALE GENOMIC DNA]</scope>
    <source>
        <strain evidence="3">CECT 7376 / NCIMB 14433 / IVIA-Po-181</strain>
    </source>
</reference>
<dbReference type="SUPFAM" id="SSF50800">
    <property type="entry name" value="PK beta-barrel domain-like"/>
    <property type="match status" value="1"/>
</dbReference>
<evidence type="ECO:0000259" key="1">
    <source>
        <dbReference type="PROSITE" id="PS51340"/>
    </source>
</evidence>
<dbReference type="STRING" id="491952.Mar181_3157"/>
<dbReference type="InterPro" id="IPR011037">
    <property type="entry name" value="Pyrv_Knase-like_insert_dom_sf"/>
</dbReference>
<dbReference type="eggNOG" id="COG2258">
    <property type="taxonomic scope" value="Bacteria"/>
</dbReference>